<comment type="caution">
    <text evidence="1">The sequence shown here is derived from an EMBL/GenBank/DDBJ whole genome shotgun (WGS) entry which is preliminary data.</text>
</comment>
<gene>
    <name evidence="1" type="ORF">AJR17_020695</name>
</gene>
<organism evidence="1">
    <name type="scientific">Shigella boydii</name>
    <dbReference type="NCBI Taxonomy" id="621"/>
    <lineage>
        <taxon>Bacteria</taxon>
        <taxon>Pseudomonadati</taxon>
        <taxon>Pseudomonadota</taxon>
        <taxon>Gammaproteobacteria</taxon>
        <taxon>Enterobacterales</taxon>
        <taxon>Enterobacteriaceae</taxon>
        <taxon>Shigella</taxon>
    </lineage>
</organism>
<sequence>MRKRHFSSVVDSSSRFSDTGRLCAVRAELPGSLCPQSVTAQACHHGFYVKSKRKPTAVCSH</sequence>
<dbReference type="AlphaFoldDB" id="A0A1S9J2U1"/>
<reference evidence="1" key="1">
    <citation type="submission" date="2017-02" db="EMBL/GenBank/DDBJ databases">
        <title>Shigella draft genomes.</title>
        <authorList>
            <person name="Weis A.M."/>
            <person name="Weimer B.C."/>
            <person name="Gilpin B."/>
        </authorList>
    </citation>
    <scope>NUCLEOTIDE SEQUENCE [LARGE SCALE GENOMIC DNA]</scope>
    <source>
        <strain evidence="1">BCW_4868</strain>
    </source>
</reference>
<accession>A0A1S9J2U1</accession>
<dbReference type="EMBL" id="MSJS02000094">
    <property type="protein sequence ID" value="OOO77226.1"/>
    <property type="molecule type" value="Genomic_DNA"/>
</dbReference>
<evidence type="ECO:0000313" key="1">
    <source>
        <dbReference type="EMBL" id="OOO77226.1"/>
    </source>
</evidence>
<name>A0A1S9J2U1_SHIBO</name>
<dbReference type="Proteomes" id="UP000868349">
    <property type="component" value="Unassembled WGS sequence"/>
</dbReference>
<protein>
    <submittedName>
        <fullName evidence="1">Uncharacterized protein</fullName>
    </submittedName>
</protein>
<proteinExistence type="predicted"/>